<keyword evidence="4" id="KW-1185">Reference proteome</keyword>
<feature type="compositionally biased region" description="Low complexity" evidence="2">
    <location>
        <begin position="31"/>
        <end position="42"/>
    </location>
</feature>
<protein>
    <submittedName>
        <fullName evidence="3">Uncharacterized protein</fullName>
    </submittedName>
</protein>
<evidence type="ECO:0000313" key="3">
    <source>
        <dbReference type="EMBL" id="SPO30586.1"/>
    </source>
</evidence>
<feature type="compositionally biased region" description="Basic and acidic residues" evidence="2">
    <location>
        <begin position="43"/>
        <end position="58"/>
    </location>
</feature>
<feature type="compositionally biased region" description="Low complexity" evidence="2">
    <location>
        <begin position="791"/>
        <end position="806"/>
    </location>
</feature>
<feature type="region of interest" description="Disordered" evidence="2">
    <location>
        <begin position="533"/>
        <end position="559"/>
    </location>
</feature>
<dbReference type="Proteomes" id="UP000324022">
    <property type="component" value="Unassembled WGS sequence"/>
</dbReference>
<dbReference type="AlphaFoldDB" id="A0A5C3ELQ6"/>
<feature type="region of interest" description="Disordered" evidence="2">
    <location>
        <begin position="767"/>
        <end position="824"/>
    </location>
</feature>
<feature type="compositionally biased region" description="Low complexity" evidence="2">
    <location>
        <begin position="393"/>
        <end position="417"/>
    </location>
</feature>
<feature type="compositionally biased region" description="Polar residues" evidence="2">
    <location>
        <begin position="96"/>
        <end position="105"/>
    </location>
</feature>
<evidence type="ECO:0000313" key="4">
    <source>
        <dbReference type="Proteomes" id="UP000324022"/>
    </source>
</evidence>
<dbReference type="OrthoDB" id="2554668at2759"/>
<feature type="compositionally biased region" description="Polar residues" evidence="2">
    <location>
        <begin position="70"/>
        <end position="81"/>
    </location>
</feature>
<name>A0A5C3ELQ6_9BASI</name>
<feature type="region of interest" description="Disordered" evidence="2">
    <location>
        <begin position="837"/>
        <end position="905"/>
    </location>
</feature>
<feature type="region of interest" description="Disordered" evidence="2">
    <location>
        <begin position="1"/>
        <end position="126"/>
    </location>
</feature>
<feature type="compositionally biased region" description="Basic residues" evidence="2">
    <location>
        <begin position="807"/>
        <end position="817"/>
    </location>
</feature>
<feature type="compositionally biased region" description="Low complexity" evidence="2">
    <location>
        <begin position="856"/>
        <end position="883"/>
    </location>
</feature>
<dbReference type="EMBL" id="OOIN01000034">
    <property type="protein sequence ID" value="SPO30586.1"/>
    <property type="molecule type" value="Genomic_DNA"/>
</dbReference>
<feature type="compositionally biased region" description="Basic and acidic residues" evidence="2">
    <location>
        <begin position="10"/>
        <end position="28"/>
    </location>
</feature>
<feature type="compositionally biased region" description="Polar residues" evidence="2">
    <location>
        <begin position="771"/>
        <end position="781"/>
    </location>
</feature>
<evidence type="ECO:0000256" key="1">
    <source>
        <dbReference type="SAM" id="Coils"/>
    </source>
</evidence>
<accession>A0A5C3ELQ6</accession>
<keyword evidence="1" id="KW-0175">Coiled coil</keyword>
<feature type="compositionally biased region" description="Polar residues" evidence="2">
    <location>
        <begin position="342"/>
        <end position="355"/>
    </location>
</feature>
<proteinExistence type="predicted"/>
<feature type="compositionally biased region" description="Polar residues" evidence="2">
    <location>
        <begin position="425"/>
        <end position="434"/>
    </location>
</feature>
<feature type="region of interest" description="Disordered" evidence="2">
    <location>
        <begin position="339"/>
        <end position="434"/>
    </location>
</feature>
<feature type="compositionally biased region" description="Low complexity" evidence="2">
    <location>
        <begin position="82"/>
        <end position="95"/>
    </location>
</feature>
<evidence type="ECO:0000256" key="2">
    <source>
        <dbReference type="SAM" id="MobiDB-lite"/>
    </source>
</evidence>
<feature type="compositionally biased region" description="Low complexity" evidence="2">
    <location>
        <begin position="539"/>
        <end position="550"/>
    </location>
</feature>
<organism evidence="3 4">
    <name type="scientific">Ustilago trichophora</name>
    <dbReference type="NCBI Taxonomy" id="86804"/>
    <lineage>
        <taxon>Eukaryota</taxon>
        <taxon>Fungi</taxon>
        <taxon>Dikarya</taxon>
        <taxon>Basidiomycota</taxon>
        <taxon>Ustilaginomycotina</taxon>
        <taxon>Ustilaginomycetes</taxon>
        <taxon>Ustilaginales</taxon>
        <taxon>Ustilaginaceae</taxon>
        <taxon>Ustilago</taxon>
    </lineage>
</organism>
<reference evidence="3 4" key="1">
    <citation type="submission" date="2018-03" db="EMBL/GenBank/DDBJ databases">
        <authorList>
            <person name="Guldener U."/>
        </authorList>
    </citation>
    <scope>NUCLEOTIDE SEQUENCE [LARGE SCALE GENOMIC DNA]</scope>
    <source>
        <strain evidence="3 4">NBRC100155</strain>
    </source>
</reference>
<sequence length="905" mass="99502">MSSYGSSRDGYGRDRDRDLPRHPSDPRARSRSPPSRPRAAAPFDRDYHSSAQPRDNDLTPKLLPRKPAIASNSIPVNTTGGHSHAFASTSASSSTLDRNGPSTRFSLPERPEPSTSAPHKPSFAAEPPTDLLLTRLIASQSERNLFDQIEDLRFTVTELRRDHGEQRKKLKTFQNYVDKTANKDPKAIAKLNEQQQSVLALEQQISRELDALYTLQVQWEVAVSNQAISAATAPLESRIDELRKEVRAWRGEVRQEIKSSRDDLRKEIKAEAADENKRLDEIDKHHRMNSGQVNRMQSDIVKIKQQLQTHTKDVQHLRQDLDKDAFQITDNHNRLNALERASASSQPRPSTSTIARSAAPSTAQSISAAATSGWSRSASPVQDPRIRPASRPTIADAAATSGAASTSVTAQASSAHSTHPEPTAAPTSKPVTQAQFRKWDRDLKQDLELRFDEIKELAVQEATDANQSCIESRLRMLARKWKEKVTNGQDASEQRAQVEASVAAAIYNAGASSSNVPASGIESTPMDIDAAADVDKAQSAHTASASTNHADPSSITRSRPDCDAIEIVSPTNGASQTGMHTPPVAKLTTAEPDAVKAVVIAALAEALRGIRATLKEHDTNIAGVKQELDHLLSMDGKASDKLFHALYSKLHNEFFDKLLEHFLSSTDHLKRLFAALRDKSGLAEYFDTISAAVRKLHSDYATMHTEMVGLRDLGARVRSSDESRLEFTASVTDKLESLQGQLNAMDDQSSLQGALIVKLCEHANPRRSAPAATTTGGSRVQSPVVRSPLVQQAHAQQQAHRPQQQHQHQHQHHHQHQHQQQQQLLSPAVALRPPSTLDVAAASPSPNSQQRGLAHQPPQALPQQLQQQMQQFQQAAQQQQQQLSGYAAPRAPYPYQDPNHNQGYS</sequence>
<feature type="compositionally biased region" description="Low complexity" evidence="2">
    <location>
        <begin position="357"/>
        <end position="372"/>
    </location>
</feature>
<feature type="coiled-coil region" evidence="1">
    <location>
        <begin position="239"/>
        <end position="320"/>
    </location>
</feature>
<gene>
    <name evidence="3" type="ORF">UTRI_05203</name>
</gene>